<evidence type="ECO:0000313" key="2">
    <source>
        <dbReference type="Proteomes" id="UP001148662"/>
    </source>
</evidence>
<comment type="caution">
    <text evidence="1">The sequence shown here is derived from an EMBL/GenBank/DDBJ whole genome shotgun (WGS) entry which is preliminary data.</text>
</comment>
<accession>A0ACC1SKA1</accession>
<protein>
    <submittedName>
        <fullName evidence="1">Uncharacterized protein</fullName>
    </submittedName>
</protein>
<organism evidence="1 2">
    <name type="scientific">Phlebia brevispora</name>
    <dbReference type="NCBI Taxonomy" id="194682"/>
    <lineage>
        <taxon>Eukaryota</taxon>
        <taxon>Fungi</taxon>
        <taxon>Dikarya</taxon>
        <taxon>Basidiomycota</taxon>
        <taxon>Agaricomycotina</taxon>
        <taxon>Agaricomycetes</taxon>
        <taxon>Polyporales</taxon>
        <taxon>Meruliaceae</taxon>
        <taxon>Phlebia</taxon>
    </lineage>
</organism>
<proteinExistence type="predicted"/>
<gene>
    <name evidence="1" type="ORF">NM688_g6061</name>
</gene>
<sequence length="283" mass="33169">MVYLDDILIFGNDKKGHRKLVKEVLKRLRDNDLYAKAEKCFFEKDSIDYLGMIISKGHVEMDKKKVAGVLEWPVPAKVKQVQAFLGFANFYRRFIQDFAKIAKPLTTLTKKDQPWVWGEDQQNAFEALKKAFTSAPILRIPDDVNPFRLATDASDFAIGAMLSQKDPTDQLWHPVAFYSKSLNVHERNYEIYDKELLAIIQALEEYRHYLEGHSETFKIWSDHQNLMYFKSAQKLTRRQARWALYLTRFHYTLHHKPGKTMQAEDPLSRRSDHEEGVNLDNLD</sequence>
<reference evidence="1" key="1">
    <citation type="submission" date="2022-07" db="EMBL/GenBank/DDBJ databases">
        <title>Genome Sequence of Phlebia brevispora.</title>
        <authorList>
            <person name="Buettner E."/>
        </authorList>
    </citation>
    <scope>NUCLEOTIDE SEQUENCE</scope>
    <source>
        <strain evidence="1">MPL23</strain>
    </source>
</reference>
<evidence type="ECO:0000313" key="1">
    <source>
        <dbReference type="EMBL" id="KAJ3541602.1"/>
    </source>
</evidence>
<dbReference type="EMBL" id="JANHOG010001195">
    <property type="protein sequence ID" value="KAJ3541602.1"/>
    <property type="molecule type" value="Genomic_DNA"/>
</dbReference>
<name>A0ACC1SKA1_9APHY</name>
<keyword evidence="2" id="KW-1185">Reference proteome</keyword>
<dbReference type="Proteomes" id="UP001148662">
    <property type="component" value="Unassembled WGS sequence"/>
</dbReference>